<feature type="non-terminal residue" evidence="1">
    <location>
        <position position="34"/>
    </location>
</feature>
<dbReference type="EMBL" id="BARV01030727">
    <property type="protein sequence ID" value="GAI44494.1"/>
    <property type="molecule type" value="Genomic_DNA"/>
</dbReference>
<dbReference type="AlphaFoldDB" id="X1QMM3"/>
<name>X1QMM3_9ZZZZ</name>
<proteinExistence type="predicted"/>
<organism evidence="1">
    <name type="scientific">marine sediment metagenome</name>
    <dbReference type="NCBI Taxonomy" id="412755"/>
    <lineage>
        <taxon>unclassified sequences</taxon>
        <taxon>metagenomes</taxon>
        <taxon>ecological metagenomes</taxon>
    </lineage>
</organism>
<gene>
    <name evidence="1" type="ORF">S06H3_48757</name>
</gene>
<sequence>MMENSGDSISRMELESYLERLRPLVDDTIEKLGE</sequence>
<evidence type="ECO:0000313" key="1">
    <source>
        <dbReference type="EMBL" id="GAI44494.1"/>
    </source>
</evidence>
<accession>X1QMM3</accession>
<protein>
    <submittedName>
        <fullName evidence="1">Uncharacterized protein</fullName>
    </submittedName>
</protein>
<reference evidence="1" key="1">
    <citation type="journal article" date="2014" name="Front. Microbiol.">
        <title>High frequency of phylogenetically diverse reductive dehalogenase-homologous genes in deep subseafloor sedimentary metagenomes.</title>
        <authorList>
            <person name="Kawai M."/>
            <person name="Futagami T."/>
            <person name="Toyoda A."/>
            <person name="Takaki Y."/>
            <person name="Nishi S."/>
            <person name="Hori S."/>
            <person name="Arai W."/>
            <person name="Tsubouchi T."/>
            <person name="Morono Y."/>
            <person name="Uchiyama I."/>
            <person name="Ito T."/>
            <person name="Fujiyama A."/>
            <person name="Inagaki F."/>
            <person name="Takami H."/>
        </authorList>
    </citation>
    <scope>NUCLEOTIDE SEQUENCE</scope>
    <source>
        <strain evidence="1">Expedition CK06-06</strain>
    </source>
</reference>
<comment type="caution">
    <text evidence="1">The sequence shown here is derived from an EMBL/GenBank/DDBJ whole genome shotgun (WGS) entry which is preliminary data.</text>
</comment>